<sequence>MPLYDYLILDTLAFCTRSELVKLSLVNRCFKTIVQGEFAHAPYIEILTLRCYTGPYYQNNGVSFEDKHLIQHHIGDIDYVAKAKYLRAKRTSLLNSAIRINVLQSISHVWMDAELRIDWNGFNITPEFVPLFSSCRSLQLVCFKSLSILRDLLTDNCECLNVDDYVYKCDEELLPADDMIAYLFSSAGKETPENNKFSKALCINMYGGKPLNVGQCQDIVQEIKKRFLEAETPVNFILKWRKSENERWSGFRLNNYRVEQSLNLFLTHNDPQVYVNLCTDALYE</sequence>
<gene>
    <name evidence="1" type="ORF">DdX_08790</name>
</gene>
<name>A0AAD4N1N5_9BILA</name>
<dbReference type="Proteomes" id="UP001201812">
    <property type="component" value="Unassembled WGS sequence"/>
</dbReference>
<reference evidence="1" key="1">
    <citation type="submission" date="2022-01" db="EMBL/GenBank/DDBJ databases">
        <title>Genome Sequence Resource for Two Populations of Ditylenchus destructor, the Migratory Endoparasitic Phytonematode.</title>
        <authorList>
            <person name="Zhang H."/>
            <person name="Lin R."/>
            <person name="Xie B."/>
        </authorList>
    </citation>
    <scope>NUCLEOTIDE SEQUENCE</scope>
    <source>
        <strain evidence="1">BazhouSP</strain>
    </source>
</reference>
<protein>
    <recommendedName>
        <fullName evidence="3">F-box domain-containing protein</fullName>
    </recommendedName>
</protein>
<comment type="caution">
    <text evidence="1">The sequence shown here is derived from an EMBL/GenBank/DDBJ whole genome shotgun (WGS) entry which is preliminary data.</text>
</comment>
<keyword evidence="2" id="KW-1185">Reference proteome</keyword>
<dbReference type="AlphaFoldDB" id="A0AAD4N1N5"/>
<organism evidence="1 2">
    <name type="scientific">Ditylenchus destructor</name>
    <dbReference type="NCBI Taxonomy" id="166010"/>
    <lineage>
        <taxon>Eukaryota</taxon>
        <taxon>Metazoa</taxon>
        <taxon>Ecdysozoa</taxon>
        <taxon>Nematoda</taxon>
        <taxon>Chromadorea</taxon>
        <taxon>Rhabditida</taxon>
        <taxon>Tylenchina</taxon>
        <taxon>Tylenchomorpha</taxon>
        <taxon>Sphaerularioidea</taxon>
        <taxon>Anguinidae</taxon>
        <taxon>Anguininae</taxon>
        <taxon>Ditylenchus</taxon>
    </lineage>
</organism>
<dbReference type="EMBL" id="JAKKPZ010000014">
    <property type="protein sequence ID" value="KAI1713907.1"/>
    <property type="molecule type" value="Genomic_DNA"/>
</dbReference>
<evidence type="ECO:0000313" key="2">
    <source>
        <dbReference type="Proteomes" id="UP001201812"/>
    </source>
</evidence>
<accession>A0AAD4N1N5</accession>
<proteinExistence type="predicted"/>
<evidence type="ECO:0008006" key="3">
    <source>
        <dbReference type="Google" id="ProtNLM"/>
    </source>
</evidence>
<evidence type="ECO:0000313" key="1">
    <source>
        <dbReference type="EMBL" id="KAI1713907.1"/>
    </source>
</evidence>